<dbReference type="Pfam" id="PF03864">
    <property type="entry name" value="Phage_cap_E"/>
    <property type="match status" value="1"/>
</dbReference>
<dbReference type="Gene3D" id="3.90.1690.10">
    <property type="entry name" value="phage-related protein like domain"/>
    <property type="match status" value="1"/>
</dbReference>
<dbReference type="Proteomes" id="UP000544551">
    <property type="component" value="Unassembled WGS sequence"/>
</dbReference>
<sequence>MILETNVVSPYDMTIAGRVGQEEAEAGNLLSAVLPSEQVFGQSIDILKGGNGFNEIANFRSYDSEVSFGEAGEDVEEVTVKLPALGQKTRISELDQLKAFGHGDRQVLENMRLKAAKLRGVAVAERMELARGQVLQTGVAAINENRFKKTIDFDRDASMTVTAGTVWGSGTPLTDIDTWVAAYSELNGHDPENLIVSTAIRTALKKNPEVVASIHGENSKQRVTNAQLNDFLIEEGLPSLVVYDKQVRKDGAQVRIIDEDVAIFTPPASAGAGVTAWGTTLESLESEYGIVSGELPGIVVAAMKSRDPIGVYAHAAAIGLPVLKNANAFMAATVL</sequence>
<evidence type="ECO:0000313" key="1">
    <source>
        <dbReference type="EMBL" id="NME89563.1"/>
    </source>
</evidence>
<accession>A0AB36CLA0</accession>
<gene>
    <name evidence="1" type="ORF">HF853_07765</name>
</gene>
<organism evidence="1 2">
    <name type="scientific">Corynebacterium stationis</name>
    <dbReference type="NCBI Taxonomy" id="1705"/>
    <lineage>
        <taxon>Bacteria</taxon>
        <taxon>Bacillati</taxon>
        <taxon>Actinomycetota</taxon>
        <taxon>Actinomycetes</taxon>
        <taxon>Mycobacteriales</taxon>
        <taxon>Corynebacteriaceae</taxon>
        <taxon>Corynebacterium</taxon>
    </lineage>
</organism>
<dbReference type="InterPro" id="IPR005564">
    <property type="entry name" value="Major_capsid_GpE"/>
</dbReference>
<protein>
    <submittedName>
        <fullName evidence="1">Major capsid protein E</fullName>
    </submittedName>
</protein>
<proteinExistence type="predicted"/>
<evidence type="ECO:0000313" key="2">
    <source>
        <dbReference type="Proteomes" id="UP000544551"/>
    </source>
</evidence>
<dbReference type="EMBL" id="JABAFZ010000006">
    <property type="protein sequence ID" value="NME89563.1"/>
    <property type="molecule type" value="Genomic_DNA"/>
</dbReference>
<dbReference type="InterPro" id="IPR053738">
    <property type="entry name" value="Lambda_capsid_assembly"/>
</dbReference>
<comment type="caution">
    <text evidence="1">The sequence shown here is derived from an EMBL/GenBank/DDBJ whole genome shotgun (WGS) entry which is preliminary data.</text>
</comment>
<dbReference type="AlphaFoldDB" id="A0AB36CLA0"/>
<reference evidence="1 2" key="1">
    <citation type="submission" date="2020-04" db="EMBL/GenBank/DDBJ databases">
        <authorList>
            <person name="Hitch T.C.A."/>
            <person name="Wylensek D."/>
            <person name="Clavel T."/>
        </authorList>
    </citation>
    <scope>NUCLEOTIDE SEQUENCE [LARGE SCALE GENOMIC DNA]</scope>
    <source>
        <strain evidence="1 2">BL-383-APC-3D</strain>
    </source>
</reference>
<dbReference type="RefSeq" id="WP_168969843.1">
    <property type="nucleotide sequence ID" value="NZ_JABAFZ010000006.1"/>
</dbReference>
<name>A0AB36CLA0_9CORY</name>